<reference evidence="2 3" key="1">
    <citation type="journal article" date="2005" name="Nucleic Acids Res.">
        <title>The genome sequence of Xanthomonas oryzae pathovar oryzae KACC10331, the bacterial blight pathogen of rice.</title>
        <authorList>
            <person name="Lee B.M."/>
            <person name="Park Y.J."/>
            <person name="Park D.S."/>
            <person name="Kang H.W."/>
            <person name="Kim J.G."/>
            <person name="Song E.S."/>
            <person name="Park I.C."/>
            <person name="Yoon U.H."/>
            <person name="Hahn J.H."/>
            <person name="Koo B.S."/>
            <person name="Lee G.B."/>
            <person name="Kim H."/>
            <person name="Park H.S."/>
            <person name="Yoon K.O."/>
            <person name="Kim J.H."/>
            <person name="Jung C.H."/>
            <person name="Koh N.H."/>
            <person name="Seo J.S."/>
            <person name="Go S.J."/>
        </authorList>
    </citation>
    <scope>NUCLEOTIDE SEQUENCE [LARGE SCALE GENOMIC DNA]</scope>
    <source>
        <strain evidence="3">KACC10331 / KXO85</strain>
    </source>
</reference>
<feature type="region of interest" description="Disordered" evidence="1">
    <location>
        <begin position="1"/>
        <end position="38"/>
    </location>
</feature>
<dbReference type="PANTHER" id="PTHR36920">
    <property type="match status" value="1"/>
</dbReference>
<keyword evidence="3" id="KW-1185">Reference proteome</keyword>
<dbReference type="AlphaFoldDB" id="Q5H3L5"/>
<dbReference type="HOGENOM" id="CLU_042505_1_0_6"/>
<dbReference type="SUPFAM" id="SSF56925">
    <property type="entry name" value="OMPA-like"/>
    <property type="match status" value="1"/>
</dbReference>
<dbReference type="InterPro" id="IPR005618">
    <property type="entry name" value="OMPW"/>
</dbReference>
<organism evidence="2 3">
    <name type="scientific">Xanthomonas oryzae pv. oryzae (strain KACC10331 / KXO85)</name>
    <dbReference type="NCBI Taxonomy" id="291331"/>
    <lineage>
        <taxon>Bacteria</taxon>
        <taxon>Pseudomonadati</taxon>
        <taxon>Pseudomonadota</taxon>
        <taxon>Gammaproteobacteria</taxon>
        <taxon>Lysobacterales</taxon>
        <taxon>Lysobacteraceae</taxon>
        <taxon>Xanthomonas</taxon>
    </lineage>
</organism>
<dbReference type="GO" id="GO:0055085">
    <property type="term" value="P:transmembrane transport"/>
    <property type="evidence" value="ECO:0007669"/>
    <property type="project" value="TreeGrafter"/>
</dbReference>
<protein>
    <submittedName>
        <fullName evidence="2">Outer membrane protein W</fullName>
    </submittedName>
</protein>
<dbReference type="GO" id="GO:0019867">
    <property type="term" value="C:outer membrane"/>
    <property type="evidence" value="ECO:0007669"/>
    <property type="project" value="InterPro"/>
</dbReference>
<gene>
    <name evidence="2" type="primary">ompW</name>
    <name evidence="2" type="ordered locus">XOO1202</name>
</gene>
<proteinExistence type="predicted"/>
<accession>Q5H3L5</accession>
<dbReference type="PANTHER" id="PTHR36920:SF1">
    <property type="entry name" value="OUTER MEMBRANE PROTEIN W"/>
    <property type="match status" value="1"/>
</dbReference>
<dbReference type="Gene3D" id="2.40.160.20">
    <property type="match status" value="1"/>
</dbReference>
<dbReference type="EMBL" id="AE013598">
    <property type="protein sequence ID" value="AAW74456.1"/>
    <property type="molecule type" value="Genomic_DNA"/>
</dbReference>
<dbReference type="InterPro" id="IPR011250">
    <property type="entry name" value="OMP/PagP_B-barrel"/>
</dbReference>
<dbReference type="Proteomes" id="UP000006735">
    <property type="component" value="Chromosome"/>
</dbReference>
<dbReference type="Pfam" id="PF03922">
    <property type="entry name" value="OmpW"/>
    <property type="match status" value="1"/>
</dbReference>
<dbReference type="STRING" id="291331.XOO1202"/>
<sequence length="235" mass="25494">MQHVTVRPAARARGRIDQDQGGGSAEPQDFPHPLHPTRNAMRLRSPLLLAGLAASCVSLSALAQSKGDWTVAVGAHQVAPKSDNGRLVGGTLKAEHFIADHGHRRIGGAAVPARHRDPRPGPGWQHQASAASDLVRVPLQRPRQALAVCWRRHPLHMFFLRTDTHGALAGGDLALGDSWSLALHAGVDYRLSDRGALRVNLRWIDIDSEARLDGNRIGTVNIDPRVCGVAYVHRF</sequence>
<evidence type="ECO:0000313" key="3">
    <source>
        <dbReference type="Proteomes" id="UP000006735"/>
    </source>
</evidence>
<dbReference type="KEGG" id="xoo:XOO1202"/>
<name>Q5H3L5_XANOR</name>
<evidence type="ECO:0000256" key="1">
    <source>
        <dbReference type="SAM" id="MobiDB-lite"/>
    </source>
</evidence>
<evidence type="ECO:0000313" key="2">
    <source>
        <dbReference type="EMBL" id="AAW74456.1"/>
    </source>
</evidence>